<keyword evidence="2" id="KW-1185">Reference proteome</keyword>
<reference evidence="1" key="2">
    <citation type="journal article" date="2019" name="Genome Biol. Evol.">
        <title>Day and night: Metabolic profiles and evolutionary relationships of six axenic non-marine cyanobacteria.</title>
        <authorList>
            <person name="Will S.E."/>
            <person name="Henke P."/>
            <person name="Boedeker C."/>
            <person name="Huang S."/>
            <person name="Brinkmann H."/>
            <person name="Rohde M."/>
            <person name="Jarek M."/>
            <person name="Friedl T."/>
            <person name="Seufert S."/>
            <person name="Schumacher M."/>
            <person name="Overmann J."/>
            <person name="Neumann-Schaal M."/>
            <person name="Petersen J."/>
        </authorList>
    </citation>
    <scope>NUCLEOTIDE SEQUENCE [LARGE SCALE GENOMIC DNA]</scope>
    <source>
        <strain evidence="1">PCC 7102</strain>
    </source>
</reference>
<organism evidence="1 2">
    <name type="scientific">Dulcicalothrix desertica PCC 7102</name>
    <dbReference type="NCBI Taxonomy" id="232991"/>
    <lineage>
        <taxon>Bacteria</taxon>
        <taxon>Bacillati</taxon>
        <taxon>Cyanobacteriota</taxon>
        <taxon>Cyanophyceae</taxon>
        <taxon>Nostocales</taxon>
        <taxon>Calotrichaceae</taxon>
        <taxon>Dulcicalothrix</taxon>
    </lineage>
</organism>
<sequence>MIFTVGKSYSLCFLCGLWLFVSNVFSLPVWSVNKSESLCREQSLELITTNLMRDLPSYANRAAQRARRLTRRGDTFGYMLTAGRPEFKPLPLNPNVTSENTAKTLSEGVEQIFFTTLERRYIAKQAVELQEFHWLLVTKTSTGWRKVMMFTQTGSFPVSKQVPSPPRDSSNGVVGQAVDAWLRDCQAGAIRQQKIKKTTLL</sequence>
<dbReference type="EMBL" id="RSCL01000034">
    <property type="protein sequence ID" value="RUS97037.1"/>
    <property type="molecule type" value="Genomic_DNA"/>
</dbReference>
<proteinExistence type="predicted"/>
<accession>A0A433UTC6</accession>
<evidence type="ECO:0000313" key="1">
    <source>
        <dbReference type="EMBL" id="RUS97037.1"/>
    </source>
</evidence>
<protein>
    <submittedName>
        <fullName evidence="1">Uncharacterized protein</fullName>
    </submittedName>
</protein>
<reference evidence="1" key="1">
    <citation type="submission" date="2018-12" db="EMBL/GenBank/DDBJ databases">
        <authorList>
            <person name="Will S."/>
            <person name="Neumann-Schaal M."/>
            <person name="Henke P."/>
        </authorList>
    </citation>
    <scope>NUCLEOTIDE SEQUENCE</scope>
    <source>
        <strain evidence="1">PCC 7102</strain>
    </source>
</reference>
<name>A0A433UTC6_9CYAN</name>
<gene>
    <name evidence="1" type="ORF">DSM106972_085870</name>
</gene>
<evidence type="ECO:0000313" key="2">
    <source>
        <dbReference type="Proteomes" id="UP000271624"/>
    </source>
</evidence>
<dbReference type="AlphaFoldDB" id="A0A433UTC6"/>
<comment type="caution">
    <text evidence="1">The sequence shown here is derived from an EMBL/GenBank/DDBJ whole genome shotgun (WGS) entry which is preliminary data.</text>
</comment>
<dbReference type="Proteomes" id="UP000271624">
    <property type="component" value="Unassembled WGS sequence"/>
</dbReference>
<dbReference type="RefSeq" id="WP_233787058.1">
    <property type="nucleotide sequence ID" value="NZ_RSCL01000034.1"/>
</dbReference>